<reference evidence="2 3" key="1">
    <citation type="submission" date="2016-10" db="EMBL/GenBank/DDBJ databases">
        <authorList>
            <person name="de Groot N.N."/>
        </authorList>
    </citation>
    <scope>NUCLEOTIDE SEQUENCE [LARGE SCALE GENOMIC DNA]</scope>
    <source>
        <strain evidence="2 3">DSM 26656</strain>
    </source>
</reference>
<feature type="transmembrane region" description="Helical" evidence="1">
    <location>
        <begin position="162"/>
        <end position="181"/>
    </location>
</feature>
<feature type="transmembrane region" description="Helical" evidence="1">
    <location>
        <begin position="260"/>
        <end position="283"/>
    </location>
</feature>
<feature type="transmembrane region" description="Helical" evidence="1">
    <location>
        <begin position="304"/>
        <end position="327"/>
    </location>
</feature>
<keyword evidence="3" id="KW-1185">Reference proteome</keyword>
<protein>
    <submittedName>
        <fullName evidence="2">Bile acid:Na+ symporter, BASS family</fullName>
    </submittedName>
</protein>
<feature type="transmembrane region" description="Helical" evidence="1">
    <location>
        <begin position="131"/>
        <end position="155"/>
    </location>
</feature>
<evidence type="ECO:0000256" key="1">
    <source>
        <dbReference type="SAM" id="Phobius"/>
    </source>
</evidence>
<feature type="transmembrane region" description="Helical" evidence="1">
    <location>
        <begin position="102"/>
        <end position="125"/>
    </location>
</feature>
<keyword evidence="1" id="KW-0472">Membrane</keyword>
<gene>
    <name evidence="2" type="ORF">SAMN04488115_103360</name>
</gene>
<dbReference type="Gene3D" id="1.20.1530.20">
    <property type="match status" value="1"/>
</dbReference>
<dbReference type="InterPro" id="IPR038770">
    <property type="entry name" value="Na+/solute_symporter_sf"/>
</dbReference>
<organism evidence="2 3">
    <name type="scientific">Bosea lathyri</name>
    <dbReference type="NCBI Taxonomy" id="1036778"/>
    <lineage>
        <taxon>Bacteria</taxon>
        <taxon>Pseudomonadati</taxon>
        <taxon>Pseudomonadota</taxon>
        <taxon>Alphaproteobacteria</taxon>
        <taxon>Hyphomicrobiales</taxon>
        <taxon>Boseaceae</taxon>
        <taxon>Bosea</taxon>
    </lineage>
</organism>
<feature type="transmembrane region" description="Helical" evidence="1">
    <location>
        <begin position="50"/>
        <end position="68"/>
    </location>
</feature>
<evidence type="ECO:0000313" key="2">
    <source>
        <dbReference type="EMBL" id="SEG14375.1"/>
    </source>
</evidence>
<keyword evidence="1" id="KW-1133">Transmembrane helix</keyword>
<evidence type="ECO:0000313" key="3">
    <source>
        <dbReference type="Proteomes" id="UP000236743"/>
    </source>
</evidence>
<sequence>MADDACLPIGQSCPFRTCLLSVRLKAFMLTRLAAFLAAGLAWLGRHGTQGFALSIVLGLALPQFAAAARPLLPFTIFCFTTVTFMRVDIGITVGLLRKPASLILACAWLIAGPVLLIGGALLLVGRDGLDPGIVLGLAIMGAAPPIMSSPAIAILYGFEPSLIIASVILTTVVSPVVAPVLVELLAGAAVPLDRWVLTLRLVLFVGGGMVVAAMLRYWLGRARIKAMKANLDGFGVLMYFIFAIAAMDGVTRAAMENPRLVLFVLACVFAVSAGGLVTAWIVLRRLPAPERFMVGYGTGQRNMGLLVAALGAGVPPSTFLFFALAQFPIYLLPWLLRGIAARIQRGKAADEA</sequence>
<dbReference type="Proteomes" id="UP000236743">
    <property type="component" value="Unassembled WGS sequence"/>
</dbReference>
<dbReference type="AlphaFoldDB" id="A0A1H5XS70"/>
<feature type="transmembrane region" description="Helical" evidence="1">
    <location>
        <begin position="201"/>
        <end position="219"/>
    </location>
</feature>
<dbReference type="EMBL" id="FNUY01000003">
    <property type="protein sequence ID" value="SEG14375.1"/>
    <property type="molecule type" value="Genomic_DNA"/>
</dbReference>
<feature type="transmembrane region" description="Helical" evidence="1">
    <location>
        <begin position="74"/>
        <end position="95"/>
    </location>
</feature>
<feature type="transmembrane region" description="Helical" evidence="1">
    <location>
        <begin position="231"/>
        <end position="254"/>
    </location>
</feature>
<accession>A0A1H5XS70</accession>
<feature type="transmembrane region" description="Helical" evidence="1">
    <location>
        <begin position="24"/>
        <end position="43"/>
    </location>
</feature>
<proteinExistence type="predicted"/>
<keyword evidence="1" id="KW-0812">Transmembrane</keyword>
<name>A0A1H5XS70_9HYPH</name>